<dbReference type="PROSITE" id="PS50893">
    <property type="entry name" value="ABC_TRANSPORTER_2"/>
    <property type="match status" value="1"/>
</dbReference>
<dbReference type="GO" id="GO:0015689">
    <property type="term" value="P:molybdate ion transport"/>
    <property type="evidence" value="ECO:0007669"/>
    <property type="project" value="InterPro"/>
</dbReference>
<feature type="domain" description="ABC transporter" evidence="9">
    <location>
        <begin position="1"/>
        <end position="213"/>
    </location>
</feature>
<evidence type="ECO:0000256" key="7">
    <source>
        <dbReference type="ARBA" id="ARBA00023136"/>
    </source>
</evidence>
<feature type="domain" description="Mop" evidence="10">
    <location>
        <begin position="270"/>
        <end position="336"/>
    </location>
</feature>
<reference evidence="11 12" key="1">
    <citation type="submission" date="2016-10" db="EMBL/GenBank/DDBJ databases">
        <authorList>
            <person name="de Groot N.N."/>
        </authorList>
    </citation>
    <scope>NUCLEOTIDE SEQUENCE [LARGE SCALE GENOMIC DNA]</scope>
    <source>
        <strain evidence="11 12">JCM 19513</strain>
    </source>
</reference>
<dbReference type="InterPro" id="IPR050334">
    <property type="entry name" value="Molybdenum_import_ModC"/>
</dbReference>
<name>A0A1H7LF72_9GAMM</name>
<evidence type="ECO:0000256" key="8">
    <source>
        <dbReference type="PROSITE-ProRule" id="PRU01213"/>
    </source>
</evidence>
<evidence type="ECO:0000313" key="12">
    <source>
        <dbReference type="Proteomes" id="UP000185766"/>
    </source>
</evidence>
<dbReference type="InterPro" id="IPR005116">
    <property type="entry name" value="Transp-assoc_OB_typ1"/>
</dbReference>
<dbReference type="InterPro" id="IPR017871">
    <property type="entry name" value="ABC_transporter-like_CS"/>
</dbReference>
<dbReference type="PANTHER" id="PTHR43514">
    <property type="entry name" value="ABC TRANSPORTER I FAMILY MEMBER 10"/>
    <property type="match status" value="1"/>
</dbReference>
<keyword evidence="4" id="KW-0547">Nucleotide-binding</keyword>
<keyword evidence="7" id="KW-0472">Membrane</keyword>
<dbReference type="Pfam" id="PF03459">
    <property type="entry name" value="TOBE"/>
    <property type="match status" value="1"/>
</dbReference>
<dbReference type="SUPFAM" id="SSF50331">
    <property type="entry name" value="MOP-like"/>
    <property type="match status" value="1"/>
</dbReference>
<dbReference type="Proteomes" id="UP000185766">
    <property type="component" value="Unassembled WGS sequence"/>
</dbReference>
<dbReference type="InterPro" id="IPR027417">
    <property type="entry name" value="P-loop_NTPase"/>
</dbReference>
<sequence length="336" mass="36804">MLRCDFRLTRGSFALSFNTELTPGITALWGDSGAGKTSVLRALAGLDSVAGVIPRSAVGYAPQGARLFPHLTVLENLRFGLRRVAVQDRWCAEAEVIEQLGLAAWLPRKPHELSGGQQQRVALGRALLNQAPLLLLDEPFSALDGATRERLGHWLRDVVQQHRLTCLLVSHDRDEVLQLADRLIWLQQGRVTQQGEALTLAADWAGPFADQQACSVLPARLQPERAEHGLVPAQCAGGTLWLAQPSVAISEARLLIHARDVALSLEPLPSASIQNTLPVQVESWRELNASSVLVRLRCGDYALWSQITRRALNQLNLQPGQHVHALIKAVAMVRHG</sequence>
<dbReference type="AlphaFoldDB" id="A0A1H7LF72"/>
<keyword evidence="2" id="KW-1003">Cell membrane</keyword>
<evidence type="ECO:0000256" key="3">
    <source>
        <dbReference type="ARBA" id="ARBA00022505"/>
    </source>
</evidence>
<dbReference type="InterPro" id="IPR003439">
    <property type="entry name" value="ABC_transporter-like_ATP-bd"/>
</dbReference>
<keyword evidence="3 8" id="KW-0500">Molybdenum</keyword>
<dbReference type="InterPro" id="IPR008995">
    <property type="entry name" value="Mo/tungstate-bd_C_term_dom"/>
</dbReference>
<keyword evidence="1" id="KW-0813">Transport</keyword>
<proteinExistence type="predicted"/>
<evidence type="ECO:0000259" key="10">
    <source>
        <dbReference type="PROSITE" id="PS51866"/>
    </source>
</evidence>
<evidence type="ECO:0000313" key="11">
    <source>
        <dbReference type="EMBL" id="SEK97543.1"/>
    </source>
</evidence>
<dbReference type="InterPro" id="IPR004606">
    <property type="entry name" value="Mop_domain"/>
</dbReference>
<dbReference type="GO" id="GO:0005524">
    <property type="term" value="F:ATP binding"/>
    <property type="evidence" value="ECO:0007669"/>
    <property type="project" value="UniProtKB-KW"/>
</dbReference>
<dbReference type="RefSeq" id="WP_175474889.1">
    <property type="nucleotide sequence ID" value="NZ_FOAS01000007.1"/>
</dbReference>
<dbReference type="Pfam" id="PF00005">
    <property type="entry name" value="ABC_tran"/>
    <property type="match status" value="1"/>
</dbReference>
<evidence type="ECO:0000256" key="2">
    <source>
        <dbReference type="ARBA" id="ARBA00022475"/>
    </source>
</evidence>
<keyword evidence="12" id="KW-1185">Reference proteome</keyword>
<dbReference type="PROSITE" id="PS00211">
    <property type="entry name" value="ABC_TRANSPORTER_1"/>
    <property type="match status" value="1"/>
</dbReference>
<dbReference type="Gene3D" id="2.40.50.100">
    <property type="match status" value="1"/>
</dbReference>
<dbReference type="STRING" id="1429083.GCA_001885685_00422"/>
<dbReference type="InterPro" id="IPR003593">
    <property type="entry name" value="AAA+_ATPase"/>
</dbReference>
<dbReference type="SUPFAM" id="SSF52540">
    <property type="entry name" value="P-loop containing nucleoside triphosphate hydrolases"/>
    <property type="match status" value="1"/>
</dbReference>
<evidence type="ECO:0000259" key="9">
    <source>
        <dbReference type="PROSITE" id="PS50893"/>
    </source>
</evidence>
<evidence type="ECO:0000256" key="5">
    <source>
        <dbReference type="ARBA" id="ARBA00022840"/>
    </source>
</evidence>
<evidence type="ECO:0000256" key="6">
    <source>
        <dbReference type="ARBA" id="ARBA00022967"/>
    </source>
</evidence>
<protein>
    <submittedName>
        <fullName evidence="11">Molybdate transport system ATP-binding protein</fullName>
    </submittedName>
</protein>
<evidence type="ECO:0000256" key="1">
    <source>
        <dbReference type="ARBA" id="ARBA00022448"/>
    </source>
</evidence>
<gene>
    <name evidence="11" type="ORF">SAMN05216214_1072</name>
</gene>
<dbReference type="PROSITE" id="PS51866">
    <property type="entry name" value="MOP"/>
    <property type="match status" value="1"/>
</dbReference>
<evidence type="ECO:0000256" key="4">
    <source>
        <dbReference type="ARBA" id="ARBA00022741"/>
    </source>
</evidence>
<keyword evidence="6" id="KW-1278">Translocase</keyword>
<accession>A0A1H7LF72</accession>
<dbReference type="GO" id="GO:0016887">
    <property type="term" value="F:ATP hydrolysis activity"/>
    <property type="evidence" value="ECO:0007669"/>
    <property type="project" value="InterPro"/>
</dbReference>
<dbReference type="PANTHER" id="PTHR43514:SF4">
    <property type="entry name" value="ABC TRANSPORTER I FAMILY MEMBER 10"/>
    <property type="match status" value="1"/>
</dbReference>
<dbReference type="Gene3D" id="3.40.50.300">
    <property type="entry name" value="P-loop containing nucleotide triphosphate hydrolases"/>
    <property type="match status" value="1"/>
</dbReference>
<dbReference type="SMART" id="SM00382">
    <property type="entry name" value="AAA"/>
    <property type="match status" value="1"/>
</dbReference>
<organism evidence="11 12">
    <name type="scientific">Atopomonas hussainii</name>
    <dbReference type="NCBI Taxonomy" id="1429083"/>
    <lineage>
        <taxon>Bacteria</taxon>
        <taxon>Pseudomonadati</taxon>
        <taxon>Pseudomonadota</taxon>
        <taxon>Gammaproteobacteria</taxon>
        <taxon>Pseudomonadales</taxon>
        <taxon>Pseudomonadaceae</taxon>
        <taxon>Atopomonas</taxon>
    </lineage>
</organism>
<keyword evidence="5 11" id="KW-0067">ATP-binding</keyword>
<dbReference type="EMBL" id="FOAS01000007">
    <property type="protein sequence ID" value="SEK97543.1"/>
    <property type="molecule type" value="Genomic_DNA"/>
</dbReference>